<feature type="compositionally biased region" description="Polar residues" evidence="2">
    <location>
        <begin position="648"/>
        <end position="658"/>
    </location>
</feature>
<keyword evidence="1" id="KW-0694">RNA-binding</keyword>
<evidence type="ECO:0000313" key="4">
    <source>
        <dbReference type="EMBL" id="CAG8457786.1"/>
    </source>
</evidence>
<feature type="compositionally biased region" description="Basic and acidic residues" evidence="2">
    <location>
        <begin position="285"/>
        <end position="295"/>
    </location>
</feature>
<feature type="compositionally biased region" description="Low complexity" evidence="2">
    <location>
        <begin position="615"/>
        <end position="644"/>
    </location>
</feature>
<dbReference type="InterPro" id="IPR035979">
    <property type="entry name" value="RBD_domain_sf"/>
</dbReference>
<feature type="compositionally biased region" description="Low complexity" evidence="2">
    <location>
        <begin position="274"/>
        <end position="284"/>
    </location>
</feature>
<feature type="compositionally biased region" description="Basic and acidic residues" evidence="2">
    <location>
        <begin position="172"/>
        <end position="181"/>
    </location>
</feature>
<feature type="domain" description="RRM" evidence="3">
    <location>
        <begin position="100"/>
        <end position="178"/>
    </location>
</feature>
<feature type="region of interest" description="Disordered" evidence="2">
    <location>
        <begin position="172"/>
        <end position="398"/>
    </location>
</feature>
<feature type="compositionally biased region" description="Basic and acidic residues" evidence="2">
    <location>
        <begin position="450"/>
        <end position="460"/>
    </location>
</feature>
<proteinExistence type="predicted"/>
<feature type="compositionally biased region" description="Pro residues" evidence="2">
    <location>
        <begin position="198"/>
        <end position="233"/>
    </location>
</feature>
<dbReference type="OrthoDB" id="308383at2759"/>
<protein>
    <submittedName>
        <fullName evidence="4">3614_t:CDS:1</fullName>
    </submittedName>
</protein>
<dbReference type="Gene3D" id="3.30.70.330">
    <property type="match status" value="1"/>
</dbReference>
<comment type="caution">
    <text evidence="4">The sequence shown here is derived from an EMBL/GenBank/DDBJ whole genome shotgun (WGS) entry which is preliminary data.</text>
</comment>
<evidence type="ECO:0000256" key="1">
    <source>
        <dbReference type="PROSITE-ProRule" id="PRU00176"/>
    </source>
</evidence>
<feature type="compositionally biased region" description="Acidic residues" evidence="2">
    <location>
        <begin position="260"/>
        <end position="273"/>
    </location>
</feature>
<dbReference type="PROSITE" id="PS50102">
    <property type="entry name" value="RRM"/>
    <property type="match status" value="1"/>
</dbReference>
<evidence type="ECO:0000259" key="3">
    <source>
        <dbReference type="PROSITE" id="PS50102"/>
    </source>
</evidence>
<dbReference type="AlphaFoldDB" id="A0A9N8VPE3"/>
<feature type="compositionally biased region" description="Basic and acidic residues" evidence="2">
    <location>
        <begin position="327"/>
        <end position="337"/>
    </location>
</feature>
<feature type="region of interest" description="Disordered" evidence="2">
    <location>
        <begin position="429"/>
        <end position="541"/>
    </location>
</feature>
<sequence length="708" mass="79930">MPFQESEEEFIPLINAQQGNQVEGDPIIIYYDPQLSSITLEETNAAVARNLEHQLRHPLGDPRVNRDYALNLVVKRQKYCNSLQVLTYERDTESKNRKESSVLVYSITNSTTERQIREVFEECGFIQNCEVKSHGIARITFFGETDGTALHSAREAVIRFNGKQISEGHSVKVELDNDSNKHTTPLANDIDMEIDEIPSPPPSLTMAPPPPMAQLPMAPPPPITPPSMAPPAAAPIKIPSEPPPPHKQEQNSEIPSNESIDNDMEDGEIDPNSEESVSRISTSDSRSRPSWRDNDISSQYESNDRFNSDRRRRNSRDRSNKSNKYSTVERSRSRDRSPPTTITPTERDNISSREYDSSNRKHDRESNRSRVRGYSRDKENTRNKERDSVHGWDLPEKPQFTHIIKFEEEEDHKIGISWSEAFTSLSDIPKDKIDIKESGGSLKNHRKFESKKSSRNKDRYYSTSDGDLYGHLSTANDSSDSDDDFYDTIHSKNKKSNNKPSIGPKISDWDYSSSSESDKNATVISNNSKNKNDKNDNKLSLSSEKIKVENDIVEDNGNNIKDDNMIDDIVIDDIIIDDIIVDDIIVDDEGEDDQKPTQSSKPKNQIKKIQKSNASSASETSKITSSISNKSNKSNKSNCSSASETGKKTSSNRKSSAFTKPRELKNRVVVANQKTKGIRHSKMTSTSPNIMSKKAESKKKQQLRPKHL</sequence>
<dbReference type="InterPro" id="IPR000504">
    <property type="entry name" value="RRM_dom"/>
</dbReference>
<name>A0A9N8VPE3_9GLOM</name>
<reference evidence="4" key="1">
    <citation type="submission" date="2021-06" db="EMBL/GenBank/DDBJ databases">
        <authorList>
            <person name="Kallberg Y."/>
            <person name="Tangrot J."/>
            <person name="Rosling A."/>
        </authorList>
    </citation>
    <scope>NUCLEOTIDE SEQUENCE</scope>
    <source>
        <strain evidence="4">AZ414A</strain>
    </source>
</reference>
<dbReference type="EMBL" id="CAJVPK010000138">
    <property type="protein sequence ID" value="CAG8457786.1"/>
    <property type="molecule type" value="Genomic_DNA"/>
</dbReference>
<dbReference type="SMART" id="SM00360">
    <property type="entry name" value="RRM"/>
    <property type="match status" value="1"/>
</dbReference>
<dbReference type="InterPro" id="IPR012677">
    <property type="entry name" value="Nucleotide-bd_a/b_plait_sf"/>
</dbReference>
<accession>A0A9N8VPE3</accession>
<keyword evidence="5" id="KW-1185">Reference proteome</keyword>
<feature type="compositionally biased region" description="Basic and acidic residues" evidence="2">
    <location>
        <begin position="345"/>
        <end position="396"/>
    </location>
</feature>
<evidence type="ECO:0000256" key="2">
    <source>
        <dbReference type="SAM" id="MobiDB-lite"/>
    </source>
</evidence>
<dbReference type="Proteomes" id="UP000789706">
    <property type="component" value="Unassembled WGS sequence"/>
</dbReference>
<dbReference type="GO" id="GO:0003723">
    <property type="term" value="F:RNA binding"/>
    <property type="evidence" value="ECO:0007669"/>
    <property type="project" value="UniProtKB-UniRule"/>
</dbReference>
<gene>
    <name evidence="4" type="ORF">DEBURN_LOCUS2509</name>
</gene>
<feature type="region of interest" description="Disordered" evidence="2">
    <location>
        <begin position="589"/>
        <end position="708"/>
    </location>
</feature>
<evidence type="ECO:0000313" key="5">
    <source>
        <dbReference type="Proteomes" id="UP000789706"/>
    </source>
</evidence>
<dbReference type="CDD" id="cd00590">
    <property type="entry name" value="RRM_SF"/>
    <property type="match status" value="1"/>
</dbReference>
<dbReference type="SUPFAM" id="SSF54928">
    <property type="entry name" value="RNA-binding domain, RBD"/>
    <property type="match status" value="1"/>
</dbReference>
<organism evidence="4 5">
    <name type="scientific">Diversispora eburnea</name>
    <dbReference type="NCBI Taxonomy" id="1213867"/>
    <lineage>
        <taxon>Eukaryota</taxon>
        <taxon>Fungi</taxon>
        <taxon>Fungi incertae sedis</taxon>
        <taxon>Mucoromycota</taxon>
        <taxon>Glomeromycotina</taxon>
        <taxon>Glomeromycetes</taxon>
        <taxon>Diversisporales</taxon>
        <taxon>Diversisporaceae</taxon>
        <taxon>Diversispora</taxon>
    </lineage>
</organism>